<dbReference type="PANTHER" id="PTHR10953:SF186">
    <property type="entry name" value="UBIQUITIN-LIKE MODIFIER-ACTIVATING ENZYME 6"/>
    <property type="match status" value="1"/>
</dbReference>
<dbReference type="GO" id="GO:0006974">
    <property type="term" value="P:DNA damage response"/>
    <property type="evidence" value="ECO:0007669"/>
    <property type="project" value="TreeGrafter"/>
</dbReference>
<dbReference type="Gene3D" id="3.40.50.720">
    <property type="entry name" value="NAD(P)-binding Rossmann-like Domain"/>
    <property type="match status" value="1"/>
</dbReference>
<dbReference type="InterPro" id="IPR018965">
    <property type="entry name" value="Ub-activating_enz_E1_C"/>
</dbReference>
<evidence type="ECO:0000256" key="4">
    <source>
        <dbReference type="ARBA" id="ARBA00012990"/>
    </source>
</evidence>
<keyword evidence="8" id="KW-0067">ATP-binding</keyword>
<dbReference type="GO" id="GO:0005524">
    <property type="term" value="F:ATP binding"/>
    <property type="evidence" value="ECO:0007669"/>
    <property type="project" value="UniProtKB-KW"/>
</dbReference>
<evidence type="ECO:0000313" key="10">
    <source>
        <dbReference type="EMBL" id="CAB4014503.1"/>
    </source>
</evidence>
<name>A0A6S7IC18_PARCT</name>
<dbReference type="EC" id="6.2.1.45" evidence="4"/>
<evidence type="ECO:0000256" key="8">
    <source>
        <dbReference type="ARBA" id="ARBA00022840"/>
    </source>
</evidence>
<feature type="domain" description="Ubiquitin-activating enzyme E1 C-terminal" evidence="9">
    <location>
        <begin position="482"/>
        <end position="606"/>
    </location>
</feature>
<reference evidence="10" key="1">
    <citation type="submission" date="2020-04" db="EMBL/GenBank/DDBJ databases">
        <authorList>
            <person name="Alioto T."/>
            <person name="Alioto T."/>
            <person name="Gomez Garrido J."/>
        </authorList>
    </citation>
    <scope>NUCLEOTIDE SEQUENCE</scope>
    <source>
        <strain evidence="10">A484AB</strain>
    </source>
</reference>
<protein>
    <recommendedName>
        <fullName evidence="4">E1 ubiquitin-activating enzyme</fullName>
        <ecNumber evidence="4">6.2.1.45</ecNumber>
    </recommendedName>
</protein>
<dbReference type="Pfam" id="PF09358">
    <property type="entry name" value="E1_UFD"/>
    <property type="match status" value="1"/>
</dbReference>
<dbReference type="Gene3D" id="1.10.10.2660">
    <property type="entry name" value="Ubiquitin-activating enzyme E1, SCCH domain"/>
    <property type="match status" value="1"/>
</dbReference>
<dbReference type="GO" id="GO:0005634">
    <property type="term" value="C:nucleus"/>
    <property type="evidence" value="ECO:0007669"/>
    <property type="project" value="TreeGrafter"/>
</dbReference>
<evidence type="ECO:0000256" key="2">
    <source>
        <dbReference type="ARBA" id="ARBA00004906"/>
    </source>
</evidence>
<feature type="non-terminal residue" evidence="10">
    <location>
        <position position="1"/>
    </location>
</feature>
<dbReference type="SUPFAM" id="SSF69572">
    <property type="entry name" value="Activating enzymes of the ubiquitin-like proteins"/>
    <property type="match status" value="1"/>
</dbReference>
<dbReference type="NCBIfam" id="TIGR01408">
    <property type="entry name" value="Ube1"/>
    <property type="match status" value="1"/>
</dbReference>
<dbReference type="OrthoDB" id="10252231at2759"/>
<keyword evidence="5" id="KW-0436">Ligase</keyword>
<dbReference type="GO" id="GO:0006511">
    <property type="term" value="P:ubiquitin-dependent protein catabolic process"/>
    <property type="evidence" value="ECO:0007669"/>
    <property type="project" value="TreeGrafter"/>
</dbReference>
<comment type="pathway">
    <text evidence="2">Protein modification; protein ubiquitination.</text>
</comment>
<sequence length="612" mass="69907">NDRYDSLRICIGETLFQKLKDVQLFMVGCGAIGCEMLKNYAMIGIGTGPKGKVTITDNDLIEKSNLNRQFLFRPRDIQKSKSLTASKAILEINSEIKIDPHQHKVSPETEEIIYTDDFFRCKNIIVNALDNVEARRYVDSRCVTNQVPLLESGTMGPKGHIQCVVPHLTESYSSQRDPEDHDVPYCTLKSFPAVIDHTIQWARNKFESCYSHKPQLYNKFWSNNNSVPDLLQSLRNGDKPDGVILAAKSLRSWPKNWHDCVARARLQFEKYYNHKAKQLLHAFPRDTRLNDGTLFWQSPKRPPTAIVFDINDALHYSFLESAARLHASVHKIHFSPQDLTKESLMQILRDVHVPEFTPSNKTIDVDESEQKPSEKVEDEDVLLQACKFLVHFLSSQGFDKAMLSQSPLEFEKDDDSNGHIDYITACSNLRATMYNIENADRFKTKKIAGRIVPAIATTTAAVSGLVTIELMKVIKDSPFDDYRNCFLNLALPVFVFSQPAPATRTVIRDGLSFTLWDRWEVHGNKTFTLKDFIKHFKDKYNFETTLVSVGVKMLYMPILPGHMKRPKQTMLKLVNPAPESKYVDLIVSFTEEGKSDEDEDLPAPPVRYYFGN</sequence>
<dbReference type="Gene3D" id="3.10.290.60">
    <property type="entry name" value="Ubiquitin-activating enzyme E1, UFD domain"/>
    <property type="match status" value="1"/>
</dbReference>
<comment type="catalytic activity">
    <reaction evidence="1">
        <text>ATP + ubiquitin + [E1 ubiquitin-activating enzyme]-L-cysteine = AMP + diphosphate + S-ubiquitinyl-[E1 ubiquitin-activating enzyme]-L-cysteine.</text>
        <dbReference type="EC" id="6.2.1.45"/>
    </reaction>
</comment>
<dbReference type="FunFam" id="3.40.50.720:FF:000015">
    <property type="entry name" value="Ubiquitin-activating enzyme E1 1"/>
    <property type="match status" value="1"/>
</dbReference>
<organism evidence="10 11">
    <name type="scientific">Paramuricea clavata</name>
    <name type="common">Red gorgonian</name>
    <name type="synonym">Violescent sea-whip</name>
    <dbReference type="NCBI Taxonomy" id="317549"/>
    <lineage>
        <taxon>Eukaryota</taxon>
        <taxon>Metazoa</taxon>
        <taxon>Cnidaria</taxon>
        <taxon>Anthozoa</taxon>
        <taxon>Octocorallia</taxon>
        <taxon>Malacalcyonacea</taxon>
        <taxon>Plexauridae</taxon>
        <taxon>Paramuricea</taxon>
    </lineage>
</organism>
<dbReference type="EMBL" id="CACRXK020008330">
    <property type="protein sequence ID" value="CAB4014503.1"/>
    <property type="molecule type" value="Genomic_DNA"/>
</dbReference>
<comment type="caution">
    <text evidence="10">The sequence shown here is derived from an EMBL/GenBank/DDBJ whole genome shotgun (WGS) entry which is preliminary data.</text>
</comment>
<dbReference type="InterPro" id="IPR035985">
    <property type="entry name" value="Ubiquitin-activating_enz"/>
</dbReference>
<evidence type="ECO:0000259" key="9">
    <source>
        <dbReference type="SMART" id="SM00985"/>
    </source>
</evidence>
<dbReference type="AlphaFoldDB" id="A0A6S7IC18"/>
<evidence type="ECO:0000256" key="3">
    <source>
        <dbReference type="ARBA" id="ARBA00005673"/>
    </source>
</evidence>
<dbReference type="InterPro" id="IPR000594">
    <property type="entry name" value="ThiF_NAD_FAD-bd"/>
</dbReference>
<keyword evidence="11" id="KW-1185">Reference proteome</keyword>
<dbReference type="FunFam" id="1.10.10.2660:FF:000003">
    <property type="entry name" value="ubiquitin-like modifier-activating enzyme 6 isoform X1"/>
    <property type="match status" value="1"/>
</dbReference>
<dbReference type="SMART" id="SM00985">
    <property type="entry name" value="UBA_e1_C"/>
    <property type="match status" value="1"/>
</dbReference>
<dbReference type="InterPro" id="IPR019572">
    <property type="entry name" value="UBA_E1_SCCH"/>
</dbReference>
<dbReference type="InterPro" id="IPR038252">
    <property type="entry name" value="UBA_E1_C_sf"/>
</dbReference>
<evidence type="ECO:0000256" key="6">
    <source>
        <dbReference type="ARBA" id="ARBA00022741"/>
    </source>
</evidence>
<evidence type="ECO:0000313" key="11">
    <source>
        <dbReference type="Proteomes" id="UP001152795"/>
    </source>
</evidence>
<dbReference type="InterPro" id="IPR045886">
    <property type="entry name" value="ThiF/MoeB/HesA"/>
</dbReference>
<keyword evidence="7" id="KW-0833">Ubl conjugation pathway</keyword>
<dbReference type="UniPathway" id="UPA00143"/>
<dbReference type="GO" id="GO:0005737">
    <property type="term" value="C:cytoplasm"/>
    <property type="evidence" value="ECO:0007669"/>
    <property type="project" value="TreeGrafter"/>
</dbReference>
<evidence type="ECO:0000256" key="7">
    <source>
        <dbReference type="ARBA" id="ARBA00022786"/>
    </source>
</evidence>
<keyword evidence="6" id="KW-0547">Nucleotide-binding</keyword>
<dbReference type="GO" id="GO:0004839">
    <property type="term" value="F:ubiquitin activating enzyme activity"/>
    <property type="evidence" value="ECO:0007669"/>
    <property type="project" value="UniProtKB-EC"/>
</dbReference>
<comment type="similarity">
    <text evidence="3">Belongs to the ubiquitin-activating E1 family.</text>
</comment>
<accession>A0A6S7IC18</accession>
<proteinExistence type="inferred from homology"/>
<dbReference type="PANTHER" id="PTHR10953">
    <property type="entry name" value="UBIQUITIN-ACTIVATING ENZYME E1"/>
    <property type="match status" value="1"/>
</dbReference>
<dbReference type="Pfam" id="PF10585">
    <property type="entry name" value="UBA_E1_SCCH"/>
    <property type="match status" value="1"/>
</dbReference>
<evidence type="ECO:0000256" key="5">
    <source>
        <dbReference type="ARBA" id="ARBA00022598"/>
    </source>
</evidence>
<dbReference type="CDD" id="cd01490">
    <property type="entry name" value="Ube1_repeat2"/>
    <property type="match status" value="1"/>
</dbReference>
<dbReference type="Proteomes" id="UP001152795">
    <property type="component" value="Unassembled WGS sequence"/>
</dbReference>
<evidence type="ECO:0000256" key="1">
    <source>
        <dbReference type="ARBA" id="ARBA00000488"/>
    </source>
</evidence>
<dbReference type="InterPro" id="IPR042063">
    <property type="entry name" value="Ubi_acti_E1_SCCH"/>
</dbReference>
<dbReference type="Pfam" id="PF00899">
    <property type="entry name" value="ThiF"/>
    <property type="match status" value="1"/>
</dbReference>
<dbReference type="InterPro" id="IPR018075">
    <property type="entry name" value="UBQ-activ_enz_E1"/>
</dbReference>
<gene>
    <name evidence="10" type="ORF">PACLA_8A057214</name>
</gene>